<comment type="caution">
    <text evidence="10">The sequence shown here is derived from an EMBL/GenBank/DDBJ whole genome shotgun (WGS) entry which is preliminary data.</text>
</comment>
<dbReference type="Proteomes" id="UP001519287">
    <property type="component" value="Unassembled WGS sequence"/>
</dbReference>
<sequence length="227" mass="24794">MSVPTSKNKYLLVTNTNPKSIISESYKTLRTNLTFSAVDQAIKRILVTSSQPGEGKSTTIANLAVTFAQENKRVLLIDADLRKPALHHFFVKSNRYGLTNVLINQGQAASSILETDIPNLSIIPSGPVPPNPSELLASQKMKALLEQLDAEYDLILIDSPPSLAVTDAQILSTLCDGVLLVVHYGKVKQQLVQKSLLGFEHVKARVLGVVINNIMSPKDGSSSYYYM</sequence>
<evidence type="ECO:0000256" key="5">
    <source>
        <dbReference type="ARBA" id="ARBA00022777"/>
    </source>
</evidence>
<dbReference type="SUPFAM" id="SSF52540">
    <property type="entry name" value="P-loop containing nucleoside triphosphate hydrolases"/>
    <property type="match status" value="1"/>
</dbReference>
<dbReference type="PANTHER" id="PTHR32309">
    <property type="entry name" value="TYROSINE-PROTEIN KINASE"/>
    <property type="match status" value="1"/>
</dbReference>
<name>A0ABS4J3X3_9BACL</name>
<keyword evidence="7" id="KW-0829">Tyrosine-protein kinase</keyword>
<keyword evidence="11" id="KW-1185">Reference proteome</keyword>
<evidence type="ECO:0000256" key="8">
    <source>
        <dbReference type="ARBA" id="ARBA00051245"/>
    </source>
</evidence>
<evidence type="ECO:0000256" key="4">
    <source>
        <dbReference type="ARBA" id="ARBA00022741"/>
    </source>
</evidence>
<evidence type="ECO:0000256" key="3">
    <source>
        <dbReference type="ARBA" id="ARBA00022679"/>
    </source>
</evidence>
<gene>
    <name evidence="10" type="ORF">J2Z66_005611</name>
</gene>
<evidence type="ECO:0000256" key="1">
    <source>
        <dbReference type="ARBA" id="ARBA00007316"/>
    </source>
</evidence>
<dbReference type="InterPro" id="IPR025669">
    <property type="entry name" value="AAA_dom"/>
</dbReference>
<dbReference type="CDD" id="cd05387">
    <property type="entry name" value="BY-kinase"/>
    <property type="match status" value="1"/>
</dbReference>
<keyword evidence="5" id="KW-0418">Kinase</keyword>
<evidence type="ECO:0000313" key="10">
    <source>
        <dbReference type="EMBL" id="MBP1993985.1"/>
    </source>
</evidence>
<dbReference type="InterPro" id="IPR027417">
    <property type="entry name" value="P-loop_NTPase"/>
</dbReference>
<protein>
    <recommendedName>
        <fullName evidence="2">non-specific protein-tyrosine kinase</fullName>
        <ecNumber evidence="2">2.7.10.2</ecNumber>
    </recommendedName>
</protein>
<dbReference type="EMBL" id="JAGGLB010000022">
    <property type="protein sequence ID" value="MBP1993985.1"/>
    <property type="molecule type" value="Genomic_DNA"/>
</dbReference>
<keyword evidence="6" id="KW-0067">ATP-binding</keyword>
<dbReference type="RefSeq" id="WP_209975851.1">
    <property type="nucleotide sequence ID" value="NZ_JAGGLB010000022.1"/>
</dbReference>
<dbReference type="Pfam" id="PF13614">
    <property type="entry name" value="AAA_31"/>
    <property type="match status" value="1"/>
</dbReference>
<dbReference type="InterPro" id="IPR050445">
    <property type="entry name" value="Bact_polysacc_biosynth/exp"/>
</dbReference>
<accession>A0ABS4J3X3</accession>
<evidence type="ECO:0000313" key="11">
    <source>
        <dbReference type="Proteomes" id="UP001519287"/>
    </source>
</evidence>
<comment type="catalytic activity">
    <reaction evidence="8">
        <text>L-tyrosyl-[protein] + ATP = O-phospho-L-tyrosyl-[protein] + ADP + H(+)</text>
        <dbReference type="Rhea" id="RHEA:10596"/>
        <dbReference type="Rhea" id="RHEA-COMP:10136"/>
        <dbReference type="Rhea" id="RHEA-COMP:20101"/>
        <dbReference type="ChEBI" id="CHEBI:15378"/>
        <dbReference type="ChEBI" id="CHEBI:30616"/>
        <dbReference type="ChEBI" id="CHEBI:46858"/>
        <dbReference type="ChEBI" id="CHEBI:61978"/>
        <dbReference type="ChEBI" id="CHEBI:456216"/>
        <dbReference type="EC" id="2.7.10.2"/>
    </reaction>
</comment>
<dbReference type="EC" id="2.7.10.2" evidence="2"/>
<keyword evidence="3" id="KW-0808">Transferase</keyword>
<dbReference type="PANTHER" id="PTHR32309:SF13">
    <property type="entry name" value="FERRIC ENTEROBACTIN TRANSPORT PROTEIN FEPE"/>
    <property type="match status" value="1"/>
</dbReference>
<evidence type="ECO:0000259" key="9">
    <source>
        <dbReference type="Pfam" id="PF13614"/>
    </source>
</evidence>
<evidence type="ECO:0000256" key="7">
    <source>
        <dbReference type="ARBA" id="ARBA00023137"/>
    </source>
</evidence>
<evidence type="ECO:0000256" key="6">
    <source>
        <dbReference type="ARBA" id="ARBA00022840"/>
    </source>
</evidence>
<reference evidence="10 11" key="1">
    <citation type="submission" date="2021-03" db="EMBL/GenBank/DDBJ databases">
        <title>Genomic Encyclopedia of Type Strains, Phase IV (KMG-IV): sequencing the most valuable type-strain genomes for metagenomic binning, comparative biology and taxonomic classification.</title>
        <authorList>
            <person name="Goeker M."/>
        </authorList>
    </citation>
    <scope>NUCLEOTIDE SEQUENCE [LARGE SCALE GENOMIC DNA]</scope>
    <source>
        <strain evidence="10 11">DSM 26048</strain>
    </source>
</reference>
<comment type="similarity">
    <text evidence="1">Belongs to the CpsD/CapB family.</text>
</comment>
<dbReference type="Gene3D" id="3.40.50.300">
    <property type="entry name" value="P-loop containing nucleotide triphosphate hydrolases"/>
    <property type="match status" value="1"/>
</dbReference>
<dbReference type="NCBIfam" id="TIGR01007">
    <property type="entry name" value="eps_fam"/>
    <property type="match status" value="1"/>
</dbReference>
<feature type="domain" description="AAA" evidence="9">
    <location>
        <begin position="43"/>
        <end position="187"/>
    </location>
</feature>
<proteinExistence type="inferred from homology"/>
<dbReference type="InterPro" id="IPR005702">
    <property type="entry name" value="Wzc-like_C"/>
</dbReference>
<organism evidence="10 11">
    <name type="scientific">Paenibacillus eucommiae</name>
    <dbReference type="NCBI Taxonomy" id="1355755"/>
    <lineage>
        <taxon>Bacteria</taxon>
        <taxon>Bacillati</taxon>
        <taxon>Bacillota</taxon>
        <taxon>Bacilli</taxon>
        <taxon>Bacillales</taxon>
        <taxon>Paenibacillaceae</taxon>
        <taxon>Paenibacillus</taxon>
    </lineage>
</organism>
<evidence type="ECO:0000256" key="2">
    <source>
        <dbReference type="ARBA" id="ARBA00011903"/>
    </source>
</evidence>
<keyword evidence="4" id="KW-0547">Nucleotide-binding</keyword>